<evidence type="ECO:0000313" key="4">
    <source>
        <dbReference type="Proteomes" id="UP000054567"/>
    </source>
</evidence>
<dbReference type="InterPro" id="IPR027417">
    <property type="entry name" value="P-loop_NTPase"/>
</dbReference>
<dbReference type="VEuPathDB" id="FungiDB:CPAG_02497"/>
<dbReference type="EMBL" id="DS268109">
    <property type="protein sequence ID" value="KMM66157.1"/>
    <property type="molecule type" value="Genomic_DNA"/>
</dbReference>
<reference evidence="3 4" key="1">
    <citation type="submission" date="2007-06" db="EMBL/GenBank/DDBJ databases">
        <title>The Genome Sequence of Coccidioides posadasii RMSCC_3488.</title>
        <authorList>
            <consortium name="Coccidioides Genome Resources Consortium"/>
            <consortium name="The Broad Institute Genome Sequencing Platform"/>
            <person name="Henn M.R."/>
            <person name="Sykes S."/>
            <person name="Young S."/>
            <person name="Jaffe D."/>
            <person name="Berlin A."/>
            <person name="Alvarez P."/>
            <person name="Butler J."/>
            <person name="Gnerre S."/>
            <person name="Grabherr M."/>
            <person name="Mauceli E."/>
            <person name="Brockman W."/>
            <person name="Kodira C."/>
            <person name="Alvarado L."/>
            <person name="Zeng Q."/>
            <person name="Crawford M."/>
            <person name="Antoine C."/>
            <person name="Devon K."/>
            <person name="Galgiani J."/>
            <person name="Orsborn K."/>
            <person name="Lewis M.L."/>
            <person name="Nusbaum C."/>
            <person name="Galagan J."/>
            <person name="Birren B."/>
        </authorList>
    </citation>
    <scope>NUCLEOTIDE SEQUENCE [LARGE SCALE GENOMIC DNA]</scope>
    <source>
        <strain evidence="3 4">RMSCC 3488</strain>
    </source>
</reference>
<dbReference type="AlphaFoldDB" id="A0A0J6I469"/>
<gene>
    <name evidence="3" type="ORF">CPAG_02497</name>
</gene>
<dbReference type="GO" id="GO:0033588">
    <property type="term" value="C:elongator holoenzyme complex"/>
    <property type="evidence" value="ECO:0007669"/>
    <property type="project" value="InterPro"/>
</dbReference>
<reference evidence="4" key="2">
    <citation type="journal article" date="2009" name="Genome Res.">
        <title>Comparative genomic analyses of the human fungal pathogens Coccidioides and their relatives.</title>
        <authorList>
            <person name="Sharpton T.J."/>
            <person name="Stajich J.E."/>
            <person name="Rounsley S.D."/>
            <person name="Gardner M.J."/>
            <person name="Wortman J.R."/>
            <person name="Jordar V.S."/>
            <person name="Maiti R."/>
            <person name="Kodira C.D."/>
            <person name="Neafsey D.E."/>
            <person name="Zeng Q."/>
            <person name="Hung C.-Y."/>
            <person name="McMahan C."/>
            <person name="Muszewska A."/>
            <person name="Grynberg M."/>
            <person name="Mandel M.A."/>
            <person name="Kellner E.M."/>
            <person name="Barker B.M."/>
            <person name="Galgiani J.N."/>
            <person name="Orbach M.J."/>
            <person name="Kirkland T.N."/>
            <person name="Cole G.T."/>
            <person name="Henn M.R."/>
            <person name="Birren B.W."/>
            <person name="Taylor J.W."/>
        </authorList>
    </citation>
    <scope>NUCLEOTIDE SEQUENCE [LARGE SCALE GENOMIC DNA]</scope>
    <source>
        <strain evidence="4">RMSCC 3488</strain>
    </source>
</reference>
<accession>A0A0J6I469</accession>
<dbReference type="OrthoDB" id="9995306at2759"/>
<dbReference type="GO" id="GO:0002098">
    <property type="term" value="P:tRNA wobble uridine modification"/>
    <property type="evidence" value="ECO:0007669"/>
    <property type="project" value="InterPro"/>
</dbReference>
<dbReference type="Proteomes" id="UP000054567">
    <property type="component" value="Unassembled WGS sequence"/>
</dbReference>
<dbReference type="PANTHER" id="PTHR16184:SF6">
    <property type="entry name" value="ELONGATOR COMPLEX PROTEIN 6"/>
    <property type="match status" value="1"/>
</dbReference>
<evidence type="ECO:0000313" key="3">
    <source>
        <dbReference type="EMBL" id="KMM66157.1"/>
    </source>
</evidence>
<dbReference type="CDD" id="cd19495">
    <property type="entry name" value="Elp6"/>
    <property type="match status" value="1"/>
</dbReference>
<dbReference type="InterPro" id="IPR018627">
    <property type="entry name" value="ELP6"/>
</dbReference>
<comment type="similarity">
    <text evidence="2">Belongs to the ELP6 family.</text>
</comment>
<dbReference type="UniPathway" id="UPA00988"/>
<organism evidence="3 4">
    <name type="scientific">Coccidioides posadasii RMSCC 3488</name>
    <dbReference type="NCBI Taxonomy" id="454284"/>
    <lineage>
        <taxon>Eukaryota</taxon>
        <taxon>Fungi</taxon>
        <taxon>Dikarya</taxon>
        <taxon>Ascomycota</taxon>
        <taxon>Pezizomycotina</taxon>
        <taxon>Eurotiomycetes</taxon>
        <taxon>Eurotiomycetidae</taxon>
        <taxon>Onygenales</taxon>
        <taxon>Onygenaceae</taxon>
        <taxon>Coccidioides</taxon>
    </lineage>
</organism>
<evidence type="ECO:0008006" key="5">
    <source>
        <dbReference type="Google" id="ProtNLM"/>
    </source>
</evidence>
<evidence type="ECO:0000256" key="2">
    <source>
        <dbReference type="ARBA" id="ARBA00008837"/>
    </source>
</evidence>
<name>A0A0J6I469_COCPO</name>
<evidence type="ECO:0000256" key="1">
    <source>
        <dbReference type="ARBA" id="ARBA00005043"/>
    </source>
</evidence>
<dbReference type="Gene3D" id="3.40.50.300">
    <property type="entry name" value="P-loop containing nucleotide triphosphate hydrolases"/>
    <property type="match status" value="1"/>
</dbReference>
<reference evidence="4" key="3">
    <citation type="journal article" date="2010" name="Genome Res.">
        <title>Population genomic sequencing of Coccidioides fungi reveals recent hybridization and transposon control.</title>
        <authorList>
            <person name="Neafsey D.E."/>
            <person name="Barker B.M."/>
            <person name="Sharpton T.J."/>
            <person name="Stajich J.E."/>
            <person name="Park D.J."/>
            <person name="Whiston E."/>
            <person name="Hung C.-Y."/>
            <person name="McMahan C."/>
            <person name="White J."/>
            <person name="Sykes S."/>
            <person name="Heiman D."/>
            <person name="Young S."/>
            <person name="Zeng Q."/>
            <person name="Abouelleil A."/>
            <person name="Aftuck L."/>
            <person name="Bessette D."/>
            <person name="Brown A."/>
            <person name="FitzGerald M."/>
            <person name="Lui A."/>
            <person name="Macdonald J.P."/>
            <person name="Priest M."/>
            <person name="Orbach M.J."/>
            <person name="Galgiani J.N."/>
            <person name="Kirkland T.N."/>
            <person name="Cole G.T."/>
            <person name="Birren B.W."/>
            <person name="Henn M.R."/>
            <person name="Taylor J.W."/>
            <person name="Rounsley S.D."/>
        </authorList>
    </citation>
    <scope>NUCLEOTIDE SEQUENCE [LARGE SCALE GENOMIC DNA]</scope>
    <source>
        <strain evidence="4">RMSCC 3488</strain>
    </source>
</reference>
<sequence length="353" mass="38379">MPTATAPLLAPYTSPPPARSLSLITSLLGTTSNWLVLRFLCDALYSSSSLSVRRRWQEDVEIGIGIEGEGVTIGGREGTMRVVLISFLRGWEFWRTEAKRLGVDLTKLANERKFAFVDGLTELFSSENLHSAPVPTTLRGRPPAAHASRFISTARSHPATHPVPVHQKASGPTKLHWSKMANLEALERGVISAVDNLHGAAGEEDRVPATEDVLLVIDQPDMLLAATGPDAGVGALEIKDMIMSLRQHVHSTLVTLAADSPLIHYEEPGTPLEMQHATLVVGMAYQARMVIQLRGLETGVARDVSGVLQVNKGTQFMDLSSSRDLGEDYDLEPKEVLYYVQGDGAVRVFGRGE</sequence>
<dbReference type="PANTHER" id="PTHR16184">
    <property type="entry name" value="ELONGATOR COMPLEX PROTEIN 6"/>
    <property type="match status" value="1"/>
</dbReference>
<protein>
    <recommendedName>
        <fullName evidence="5">Elongator complex protein 6</fullName>
    </recommendedName>
</protein>
<proteinExistence type="inferred from homology"/>
<comment type="pathway">
    <text evidence="1">tRNA modification; 5-methoxycarbonylmethyl-2-thiouridine-tRNA biosynthesis.</text>
</comment>